<dbReference type="AlphaFoldDB" id="A0A1I8EDG1"/>
<name>A0A1I8EDG1_WUCBA</name>
<dbReference type="Gene3D" id="2.120.10.30">
    <property type="entry name" value="TolB, C-terminal domain"/>
    <property type="match status" value="1"/>
</dbReference>
<dbReference type="STRING" id="6293.A0A1I8EDG1"/>
<dbReference type="GO" id="GO:0046872">
    <property type="term" value="F:metal ion binding"/>
    <property type="evidence" value="ECO:0007669"/>
    <property type="project" value="UniProtKB-KW"/>
</dbReference>
<dbReference type="SUPFAM" id="SSF63829">
    <property type="entry name" value="Calcium-dependent phosphotriesterase"/>
    <property type="match status" value="1"/>
</dbReference>
<protein>
    <recommendedName>
        <fullName evidence="6">Paraoxonase</fullName>
        <ecNumber evidence="6">3.1.1.2</ecNumber>
    </recommendedName>
</protein>
<comment type="similarity">
    <text evidence="1 6">Belongs to the paraoxonase family.</text>
</comment>
<dbReference type="InterPro" id="IPR051288">
    <property type="entry name" value="Serum_paraoxonase/arylesterase"/>
</dbReference>
<dbReference type="PANTHER" id="PTHR11799">
    <property type="entry name" value="PARAOXONASE"/>
    <property type="match status" value="1"/>
</dbReference>
<accession>A0A1I8EDG1</accession>
<proteinExistence type="inferred from homology"/>
<keyword evidence="4 6" id="KW-0325">Glycoprotein</keyword>
<keyword evidence="3 6" id="KW-1015">Disulfide bond</keyword>
<dbReference type="InterPro" id="IPR011042">
    <property type="entry name" value="6-blade_b-propeller_TolB-like"/>
</dbReference>
<feature type="binding site" evidence="5">
    <location>
        <position position="208"/>
    </location>
    <ligand>
        <name>Ca(2+)</name>
        <dbReference type="ChEBI" id="CHEBI:29108"/>
        <label>1</label>
        <note>catalytic</note>
    </ligand>
</feature>
<evidence type="ECO:0000256" key="2">
    <source>
        <dbReference type="ARBA" id="ARBA00022801"/>
    </source>
</evidence>
<comment type="catalytic activity">
    <reaction evidence="6">
        <text>a phenyl acetate + H2O = a phenol + acetate + H(+)</text>
        <dbReference type="Rhea" id="RHEA:17309"/>
        <dbReference type="ChEBI" id="CHEBI:15377"/>
        <dbReference type="ChEBI" id="CHEBI:15378"/>
        <dbReference type="ChEBI" id="CHEBI:30089"/>
        <dbReference type="ChEBI" id="CHEBI:33853"/>
        <dbReference type="ChEBI" id="CHEBI:140310"/>
        <dbReference type="EC" id="3.1.1.2"/>
    </reaction>
</comment>
<evidence type="ECO:0000256" key="3">
    <source>
        <dbReference type="ARBA" id="ARBA00023157"/>
    </source>
</evidence>
<keyword evidence="2 6" id="KW-0378">Hydrolase</keyword>
<evidence type="ECO:0000256" key="5">
    <source>
        <dbReference type="PIRSR" id="PIRSR602640-2"/>
    </source>
</evidence>
<evidence type="ECO:0000313" key="7">
    <source>
        <dbReference type="WBParaSite" id="maker-PairedContig_153-snap-gene-0.18-mRNA-1"/>
    </source>
</evidence>
<keyword evidence="5 6" id="KW-0479">Metal-binding</keyword>
<feature type="binding site" evidence="5">
    <location>
        <position position="153"/>
    </location>
    <ligand>
        <name>Ca(2+)</name>
        <dbReference type="ChEBI" id="CHEBI:29108"/>
        <label>1</label>
        <note>catalytic</note>
    </ligand>
</feature>
<dbReference type="PANTHER" id="PTHR11799:SF28">
    <property type="entry name" value="MECHANOSENSORY ABNORMALITY PROTEIN 6"/>
    <property type="match status" value="1"/>
</dbReference>
<dbReference type="PRINTS" id="PR01785">
    <property type="entry name" value="PARAOXONASE"/>
</dbReference>
<reference evidence="7" key="1">
    <citation type="submission" date="2016-11" db="UniProtKB">
        <authorList>
            <consortium name="WormBaseParasite"/>
        </authorList>
    </citation>
    <scope>IDENTIFICATION</scope>
    <source>
        <strain evidence="7">pt0022</strain>
    </source>
</reference>
<dbReference type="InterPro" id="IPR002640">
    <property type="entry name" value="Arylesterase"/>
</dbReference>
<keyword evidence="5 6" id="KW-0106">Calcium</keyword>
<evidence type="ECO:0000256" key="1">
    <source>
        <dbReference type="ARBA" id="ARBA00008595"/>
    </source>
</evidence>
<dbReference type="EC" id="3.1.1.2" evidence="6"/>
<organism evidence="7">
    <name type="scientific">Wuchereria bancrofti</name>
    <dbReference type="NCBI Taxonomy" id="6293"/>
    <lineage>
        <taxon>Eukaryota</taxon>
        <taxon>Metazoa</taxon>
        <taxon>Ecdysozoa</taxon>
        <taxon>Nematoda</taxon>
        <taxon>Chromadorea</taxon>
        <taxon>Rhabditida</taxon>
        <taxon>Spirurina</taxon>
        <taxon>Spiruromorpha</taxon>
        <taxon>Filarioidea</taxon>
        <taxon>Onchocercidae</taxon>
        <taxon>Wuchereria</taxon>
    </lineage>
</organism>
<dbReference type="WBParaSite" id="maker-PairedContig_153-snap-gene-0.18-mRNA-1">
    <property type="protein sequence ID" value="maker-PairedContig_153-snap-gene-0.18-mRNA-1"/>
    <property type="gene ID" value="maker-PairedContig_153-snap-gene-0.18"/>
</dbReference>
<feature type="binding site" evidence="5">
    <location>
        <position position="101"/>
    </location>
    <ligand>
        <name>Ca(2+)</name>
        <dbReference type="ChEBI" id="CHEBI:29108"/>
        <label>1</label>
        <note>catalytic</note>
    </ligand>
</feature>
<comment type="cofactor">
    <cofactor evidence="5 6">
        <name>Ca(2+)</name>
        <dbReference type="ChEBI" id="CHEBI:29108"/>
    </cofactor>
    <text evidence="5 6">Binds 2 calcium ions per subunit.</text>
</comment>
<evidence type="ECO:0000256" key="4">
    <source>
        <dbReference type="ARBA" id="ARBA00023180"/>
    </source>
</evidence>
<dbReference type="GO" id="GO:0004064">
    <property type="term" value="F:arylesterase activity"/>
    <property type="evidence" value="ECO:0007669"/>
    <property type="project" value="UniProtKB-UniRule"/>
</dbReference>
<dbReference type="Pfam" id="PF01731">
    <property type="entry name" value="Arylesterase"/>
    <property type="match status" value="1"/>
</dbReference>
<sequence length="371" mass="42500">MEIKKKKHLLLDINKRVYNHTPGSCRFIRTSTGIIANGSAGMVLIPELNIALITSGYAKSRGVSNITGAIFLYNFTDNRNYEAKKLKIKGFNLQYFIPYGIDTYVSRGRITVYITNSYQNTTDTVEVFQFDHNHLLLIHRKTISNDKFRNLADIAVVGADRFITTNYAYYQKYWMQIIEFAMQSSFGSIVYYDGRQGNYLEKYFPTPNGIAINKQQNRLYVASTINEFIRIYHLRKDMSVVFATEISLLSSPNKIFIEAKSGNIWVALHPILYKAHKHMQDPINMDQRSPSQILRIRLQDNDKSWVITEPYANDGATIWGSSAVLFHQNSLLIGSLFGRTLHCDIETSQIQVDEKPPILACRHKVGLVCDE</sequence>
<evidence type="ECO:0000256" key="6">
    <source>
        <dbReference type="RuleBase" id="RU368025"/>
    </source>
</evidence>